<dbReference type="AlphaFoldDB" id="A0A7M7IYA6"/>
<evidence type="ECO:0000313" key="8">
    <source>
        <dbReference type="EnsemblMetazoa" id="XP_022643922"/>
    </source>
</evidence>
<feature type="domain" description="PBZ-type" evidence="7">
    <location>
        <begin position="23"/>
        <end position="48"/>
    </location>
</feature>
<evidence type="ECO:0000256" key="3">
    <source>
        <dbReference type="ARBA" id="ARBA00010803"/>
    </source>
</evidence>
<keyword evidence="5" id="KW-0539">Nucleus</keyword>
<dbReference type="EnsemblMetazoa" id="XM_022788187">
    <property type="protein sequence ID" value="XP_022643922"/>
    <property type="gene ID" value="LOC111243103"/>
</dbReference>
<dbReference type="InterPro" id="IPR019406">
    <property type="entry name" value="APLF_PBZ"/>
</dbReference>
<feature type="region of interest" description="Disordered" evidence="6">
    <location>
        <begin position="72"/>
        <end position="91"/>
    </location>
</feature>
<name>A0A7M7IYA6_VARDE</name>
<dbReference type="GO" id="GO:0005694">
    <property type="term" value="C:chromosome"/>
    <property type="evidence" value="ECO:0007669"/>
    <property type="project" value="UniProtKB-SubCell"/>
</dbReference>
<evidence type="ECO:0000256" key="1">
    <source>
        <dbReference type="ARBA" id="ARBA00004123"/>
    </source>
</evidence>
<dbReference type="OrthoDB" id="416496at2759"/>
<evidence type="ECO:0000313" key="9">
    <source>
        <dbReference type="Proteomes" id="UP000594260"/>
    </source>
</evidence>
<dbReference type="RefSeq" id="XP_022643922.1">
    <property type="nucleotide sequence ID" value="XM_022788187.1"/>
</dbReference>
<dbReference type="GeneID" id="111243103"/>
<dbReference type="OMA" id="HKELHML"/>
<dbReference type="CTD" id="54969"/>
<evidence type="ECO:0000256" key="2">
    <source>
        <dbReference type="ARBA" id="ARBA00004286"/>
    </source>
</evidence>
<dbReference type="PANTHER" id="PTHR13386">
    <property type="entry name" value="HISTONE PARYLATION FACTOR 1"/>
    <property type="match status" value="1"/>
</dbReference>
<dbReference type="GO" id="GO:0042393">
    <property type="term" value="F:histone binding"/>
    <property type="evidence" value="ECO:0007669"/>
    <property type="project" value="InterPro"/>
</dbReference>
<protein>
    <recommendedName>
        <fullName evidence="7">PBZ-type domain-containing protein</fullName>
    </recommendedName>
</protein>
<evidence type="ECO:0000256" key="6">
    <source>
        <dbReference type="SAM" id="MobiDB-lite"/>
    </source>
</evidence>
<reference evidence="8" key="1">
    <citation type="submission" date="2021-01" db="UniProtKB">
        <authorList>
            <consortium name="EnsemblMetazoa"/>
        </authorList>
    </citation>
    <scope>IDENTIFICATION</scope>
</reference>
<dbReference type="Proteomes" id="UP000594260">
    <property type="component" value="Unplaced"/>
</dbReference>
<comment type="similarity">
    <text evidence="3">Belongs to the HPF1 family.</text>
</comment>
<dbReference type="InParanoid" id="A0A7M7IYA6"/>
<dbReference type="KEGG" id="vde:111243103"/>
<dbReference type="Pfam" id="PF10283">
    <property type="entry name" value="zf-CCHH"/>
    <property type="match status" value="1"/>
</dbReference>
<organism evidence="8 9">
    <name type="scientific">Varroa destructor</name>
    <name type="common">Honeybee mite</name>
    <dbReference type="NCBI Taxonomy" id="109461"/>
    <lineage>
        <taxon>Eukaryota</taxon>
        <taxon>Metazoa</taxon>
        <taxon>Ecdysozoa</taxon>
        <taxon>Arthropoda</taxon>
        <taxon>Chelicerata</taxon>
        <taxon>Arachnida</taxon>
        <taxon>Acari</taxon>
        <taxon>Parasitiformes</taxon>
        <taxon>Mesostigmata</taxon>
        <taxon>Gamasina</taxon>
        <taxon>Dermanyssoidea</taxon>
        <taxon>Varroidae</taxon>
        <taxon>Varroa</taxon>
    </lineage>
</organism>
<evidence type="ECO:0000256" key="5">
    <source>
        <dbReference type="ARBA" id="ARBA00023242"/>
    </source>
</evidence>
<dbReference type="FunCoup" id="A0A7M7IYA6">
    <property type="interactions" value="1018"/>
</dbReference>
<dbReference type="Pfam" id="PF10228">
    <property type="entry name" value="HPF1"/>
    <property type="match status" value="1"/>
</dbReference>
<dbReference type="InterPro" id="IPR019361">
    <property type="entry name" value="HPF1"/>
</dbReference>
<evidence type="ECO:0000256" key="4">
    <source>
        <dbReference type="ARBA" id="ARBA00022454"/>
    </source>
</evidence>
<dbReference type="GO" id="GO:0006974">
    <property type="term" value="P:DNA damage response"/>
    <property type="evidence" value="ECO:0007669"/>
    <property type="project" value="InterPro"/>
</dbReference>
<proteinExistence type="inferred from homology"/>
<feature type="region of interest" description="Disordered" evidence="6">
    <location>
        <begin position="1"/>
        <end position="23"/>
    </location>
</feature>
<dbReference type="GO" id="GO:0072572">
    <property type="term" value="F:poly-ADP-D-ribose binding"/>
    <property type="evidence" value="ECO:0007669"/>
    <property type="project" value="TreeGrafter"/>
</dbReference>
<dbReference type="PANTHER" id="PTHR13386:SF1">
    <property type="entry name" value="HISTONE PARYLATION FACTOR 1"/>
    <property type="match status" value="1"/>
</dbReference>
<comment type="subcellular location">
    <subcellularLocation>
        <location evidence="2">Chromosome</location>
    </subcellularLocation>
    <subcellularLocation>
        <location evidence="1">Nucleus</location>
    </subcellularLocation>
</comment>
<evidence type="ECO:0000259" key="7">
    <source>
        <dbReference type="Pfam" id="PF10283"/>
    </source>
</evidence>
<keyword evidence="4" id="KW-0158">Chromosome</keyword>
<dbReference type="GO" id="GO:0005634">
    <property type="term" value="C:nucleus"/>
    <property type="evidence" value="ECO:0007669"/>
    <property type="project" value="UniProtKB-SubCell"/>
</dbReference>
<keyword evidence="9" id="KW-1185">Reference proteome</keyword>
<accession>A0A7M7IYA6</accession>
<sequence>MVEVNMATKRTAPLDESSDDSSKPLCKWGPLCYRKNIDHLQEFAHPHRTAAAAKAKPGDMNKAKAIPAKIARPPAFPSTDSPAKKFGAPSTPPKPKHLDAAFLESCYDLLFPEDLFDLWSVCSELNPDNPREALAPLLGYRLVGPFDALALKGIVDSNNKRAFNLHYRYYYDPPEFQTVLVDVASDCHIGYFRDDPSEQPVFVAQSQLHRKDVQPWKLLILGSNLIQVIHNQIKEQIKKTKDEDDQKATLEQVLEIVSRVSQNKHLLSYKSKRKARAVGNVMHHVGMVVPYDDKTEIGYRPLTVTNVELRRMMQNVASAQQSQVKTALAPIQDIVTLVNFANDECDYGMGLELGLDLFLFGNERLHSTALFLLQTAYTLLQRTKFVEIIKDHLAARKTEDYDYLSKIAASDGEEPDKE</sequence>